<dbReference type="EMBL" id="HG934468">
    <property type="protein sequence ID" value="CDN30513.1"/>
    <property type="molecule type" value="Genomic_DNA"/>
</dbReference>
<accession>A0A060R9P3</accession>
<dbReference type="SUPFAM" id="SSF51206">
    <property type="entry name" value="cAMP-binding domain-like"/>
    <property type="match status" value="1"/>
</dbReference>
<sequence>MDKILANKMELYYMQLINKVSRYIELDTDDIDLIKSVFQYELILKDSSIIEVGKIANKAFFVISGYMKYYKLLDTSEELIIHLYTPNNFATSLNSFFLEEKSKEVLETITECELFSVSKSDLERLYSSGEKWQVFGRKLMESFLIEKEERIIEQISLTAQERYMKLLSTQPEVIQNIPVKQIASFIGIKPESLSRIRKQIY</sequence>
<dbReference type="InterPro" id="IPR018490">
    <property type="entry name" value="cNMP-bd_dom_sf"/>
</dbReference>
<dbReference type="HOGENOM" id="CLU_075053_9_2_10"/>
<protein>
    <submittedName>
        <fullName evidence="2">cAMP-binding protein</fullName>
    </submittedName>
</protein>
<dbReference type="Pfam" id="PF00027">
    <property type="entry name" value="cNMP_binding"/>
    <property type="match status" value="1"/>
</dbReference>
<dbReference type="InterPro" id="IPR000595">
    <property type="entry name" value="cNMP-bd_dom"/>
</dbReference>
<name>A0A060R9P3_9BACT</name>
<feature type="domain" description="Cyclic nucleotide-binding" evidence="1">
    <location>
        <begin position="22"/>
        <end position="125"/>
    </location>
</feature>
<dbReference type="OrthoDB" id="680421at2"/>
<evidence type="ECO:0000313" key="3">
    <source>
        <dbReference type="Proteomes" id="UP000027616"/>
    </source>
</evidence>
<organism evidence="2 3">
    <name type="scientific">Mucinivorans hirudinis</name>
    <dbReference type="NCBI Taxonomy" id="1433126"/>
    <lineage>
        <taxon>Bacteria</taxon>
        <taxon>Pseudomonadati</taxon>
        <taxon>Bacteroidota</taxon>
        <taxon>Bacteroidia</taxon>
        <taxon>Bacteroidales</taxon>
        <taxon>Rikenellaceae</taxon>
        <taxon>Mucinivorans</taxon>
    </lineage>
</organism>
<dbReference type="eggNOG" id="COG0664">
    <property type="taxonomic scope" value="Bacteria"/>
</dbReference>
<keyword evidence="3" id="KW-1185">Reference proteome</keyword>
<evidence type="ECO:0000259" key="1">
    <source>
        <dbReference type="PROSITE" id="PS50042"/>
    </source>
</evidence>
<dbReference type="AlphaFoldDB" id="A0A060R9P3"/>
<evidence type="ECO:0000313" key="2">
    <source>
        <dbReference type="EMBL" id="CDN30513.1"/>
    </source>
</evidence>
<dbReference type="Proteomes" id="UP000027616">
    <property type="component" value="Chromosome I"/>
</dbReference>
<dbReference type="InterPro" id="IPR014710">
    <property type="entry name" value="RmlC-like_jellyroll"/>
</dbReference>
<gene>
    <name evidence="2" type="ORF">BN938_0408</name>
</gene>
<dbReference type="PATRIC" id="fig|1433126.3.peg.406"/>
<dbReference type="PROSITE" id="PS50042">
    <property type="entry name" value="CNMP_BINDING_3"/>
    <property type="match status" value="1"/>
</dbReference>
<dbReference type="Gene3D" id="2.60.120.10">
    <property type="entry name" value="Jelly Rolls"/>
    <property type="match status" value="1"/>
</dbReference>
<dbReference type="KEGG" id="rbc:BN938_0408"/>
<proteinExistence type="predicted"/>
<dbReference type="CDD" id="cd00038">
    <property type="entry name" value="CAP_ED"/>
    <property type="match status" value="1"/>
</dbReference>
<dbReference type="STRING" id="1433126.BN938_0408"/>
<reference evidence="2 3" key="1">
    <citation type="journal article" date="2015" name="Genome Announc.">
        <title>Complete Genome Sequence of the Novel Leech Symbiont Mucinivorans hirudinis M3T.</title>
        <authorList>
            <person name="Nelson M.C."/>
            <person name="Bomar L."/>
            <person name="Graf J."/>
        </authorList>
    </citation>
    <scope>NUCLEOTIDE SEQUENCE [LARGE SCALE GENOMIC DNA]</scope>
    <source>
        <strain evidence="3">M3</strain>
    </source>
</reference>